<accession>A0AAW5JSM0</accession>
<dbReference type="Proteomes" id="UP001204562">
    <property type="component" value="Unassembled WGS sequence"/>
</dbReference>
<reference evidence="1" key="1">
    <citation type="submission" date="2022-06" db="EMBL/GenBank/DDBJ databases">
        <title>Isolation of gut microbiota from human fecal samples.</title>
        <authorList>
            <person name="Pamer E.G."/>
            <person name="Barat B."/>
            <person name="Waligurski E."/>
            <person name="Medina S."/>
            <person name="Paddock L."/>
            <person name="Mostad J."/>
        </authorList>
    </citation>
    <scope>NUCLEOTIDE SEQUENCE</scope>
    <source>
        <strain evidence="1">DFI.9.91</strain>
    </source>
</reference>
<dbReference type="EMBL" id="JANFYS010000021">
    <property type="protein sequence ID" value="MCQ4770879.1"/>
    <property type="molecule type" value="Genomic_DNA"/>
</dbReference>
<comment type="caution">
    <text evidence="1">The sequence shown here is derived from an EMBL/GenBank/DDBJ whole genome shotgun (WGS) entry which is preliminary data.</text>
</comment>
<evidence type="ECO:0000313" key="2">
    <source>
        <dbReference type="Proteomes" id="UP001204562"/>
    </source>
</evidence>
<dbReference type="AlphaFoldDB" id="A0AAW5JSM0"/>
<proteinExistence type="predicted"/>
<evidence type="ECO:0000313" key="1">
    <source>
        <dbReference type="EMBL" id="MCQ4770879.1"/>
    </source>
</evidence>
<organism evidence="1 2">
    <name type="scientific">Intestinimonas massiliensis</name>
    <name type="common">ex Afouda et al. 2020</name>
    <dbReference type="NCBI Taxonomy" id="1673721"/>
    <lineage>
        <taxon>Bacteria</taxon>
        <taxon>Bacillati</taxon>
        <taxon>Bacillota</taxon>
        <taxon>Clostridia</taxon>
        <taxon>Eubacteriales</taxon>
        <taxon>Intestinimonas</taxon>
    </lineage>
</organism>
<gene>
    <name evidence="1" type="ORF">NE579_10440</name>
</gene>
<name>A0AAW5JSM0_9FIRM</name>
<sequence>MSRVIGFRPSEFKTDDGKIIKGMNIFLADPINTDYGGEGESAKRVYITNRKLEDCGYMPMIGDSVDVDFDEYKKVKRIRSLL</sequence>
<dbReference type="RefSeq" id="WP_256304212.1">
    <property type="nucleotide sequence ID" value="NZ_JANFYS010000021.1"/>
</dbReference>
<protein>
    <submittedName>
        <fullName evidence="1">Uncharacterized protein</fullName>
    </submittedName>
</protein>